<dbReference type="Gene3D" id="3.40.30.10">
    <property type="entry name" value="Glutaredoxin"/>
    <property type="match status" value="1"/>
</dbReference>
<feature type="chain" id="PRO_5046230440" evidence="1">
    <location>
        <begin position="19"/>
        <end position="148"/>
    </location>
</feature>
<feature type="signal peptide" evidence="1">
    <location>
        <begin position="1"/>
        <end position="18"/>
    </location>
</feature>
<evidence type="ECO:0000259" key="2">
    <source>
        <dbReference type="Pfam" id="PF00578"/>
    </source>
</evidence>
<sequence>MKSMLTLLLTVASTVALARPDVGDKSHNFSATSLTGQSISLQQYNGEAVNLVFLDSLCPMPHFPGCEEKIAKLNKQVAAKPQANWVGFISSFYVDQGIAEAFRDKYHIKIPLVFDLDNKEFQQYQVFATPYLIRLDNEHKIVERGDAF</sequence>
<feature type="domain" description="Alkyl hydroperoxide reductase subunit C/ Thiol specific antioxidant" evidence="2">
    <location>
        <begin position="22"/>
        <end position="142"/>
    </location>
</feature>
<name>A0ABS8WH80_9GAMM</name>
<evidence type="ECO:0000313" key="4">
    <source>
        <dbReference type="Proteomes" id="UP001201273"/>
    </source>
</evidence>
<comment type="caution">
    <text evidence="3">The sequence shown here is derived from an EMBL/GenBank/DDBJ whole genome shotgun (WGS) entry which is preliminary data.</text>
</comment>
<gene>
    <name evidence="3" type="ORF">K6Y31_19545</name>
</gene>
<dbReference type="RefSeq" id="WP_233054727.1">
    <property type="nucleotide sequence ID" value="NZ_JAIMJA010000028.1"/>
</dbReference>
<dbReference type="InterPro" id="IPR036249">
    <property type="entry name" value="Thioredoxin-like_sf"/>
</dbReference>
<evidence type="ECO:0000313" key="3">
    <source>
        <dbReference type="EMBL" id="MCE2596974.1"/>
    </source>
</evidence>
<keyword evidence="1" id="KW-0732">Signal</keyword>
<proteinExistence type="predicted"/>
<evidence type="ECO:0000256" key="1">
    <source>
        <dbReference type="SAM" id="SignalP"/>
    </source>
</evidence>
<keyword evidence="4" id="KW-1185">Reference proteome</keyword>
<dbReference type="Proteomes" id="UP001201273">
    <property type="component" value="Unassembled WGS sequence"/>
</dbReference>
<dbReference type="InterPro" id="IPR000866">
    <property type="entry name" value="AhpC/TSA"/>
</dbReference>
<organism evidence="3 4">
    <name type="scientific">Motilimonas cestriensis</name>
    <dbReference type="NCBI Taxonomy" id="2742685"/>
    <lineage>
        <taxon>Bacteria</taxon>
        <taxon>Pseudomonadati</taxon>
        <taxon>Pseudomonadota</taxon>
        <taxon>Gammaproteobacteria</taxon>
        <taxon>Alteromonadales</taxon>
        <taxon>Alteromonadales genera incertae sedis</taxon>
        <taxon>Motilimonas</taxon>
    </lineage>
</organism>
<dbReference type="SUPFAM" id="SSF52833">
    <property type="entry name" value="Thioredoxin-like"/>
    <property type="match status" value="1"/>
</dbReference>
<protein>
    <submittedName>
        <fullName evidence="3">Redoxin domain-containing protein</fullName>
    </submittedName>
</protein>
<dbReference type="EMBL" id="JAIMJA010000028">
    <property type="protein sequence ID" value="MCE2596974.1"/>
    <property type="molecule type" value="Genomic_DNA"/>
</dbReference>
<accession>A0ABS8WH80</accession>
<reference evidence="3 4" key="1">
    <citation type="journal article" date="2022" name="Environ. Microbiol. Rep.">
        <title>Eco-phylogenetic analyses reveal divergent evolution of vitamin B12 metabolism in the marine bacterial family 'Psychromonadaceae'.</title>
        <authorList>
            <person name="Jin X."/>
            <person name="Yang Y."/>
            <person name="Cao H."/>
            <person name="Gao B."/>
            <person name="Zhao Z."/>
        </authorList>
    </citation>
    <scope>NUCLEOTIDE SEQUENCE [LARGE SCALE GENOMIC DNA]</scope>
    <source>
        <strain evidence="3 4">MKS20</strain>
    </source>
</reference>
<dbReference type="Pfam" id="PF00578">
    <property type="entry name" value="AhpC-TSA"/>
    <property type="match status" value="1"/>
</dbReference>